<keyword evidence="8" id="KW-0408">Iron</keyword>
<dbReference type="GO" id="GO:0005737">
    <property type="term" value="C:cytoplasm"/>
    <property type="evidence" value="ECO:0007669"/>
    <property type="project" value="UniProtKB-UniRule"/>
</dbReference>
<organism evidence="11 12">
    <name type="scientific">Parachlamydia acanthamoebae (strain UV7)</name>
    <dbReference type="NCBI Taxonomy" id="765952"/>
    <lineage>
        <taxon>Bacteria</taxon>
        <taxon>Pseudomonadati</taxon>
        <taxon>Chlamydiota</taxon>
        <taxon>Chlamydiia</taxon>
        <taxon>Parachlamydiales</taxon>
        <taxon>Parachlamydiaceae</taxon>
        <taxon>Parachlamydia</taxon>
    </lineage>
</organism>
<dbReference type="Proteomes" id="UP000000495">
    <property type="component" value="Chromosome"/>
</dbReference>
<dbReference type="Gene3D" id="3.20.20.140">
    <property type="entry name" value="Metal-dependent hydrolases"/>
    <property type="match status" value="1"/>
</dbReference>
<dbReference type="InterPro" id="IPR013108">
    <property type="entry name" value="Amidohydro_3"/>
</dbReference>
<dbReference type="PANTHER" id="PTHR42752:SF1">
    <property type="entry name" value="IMIDAZOLONEPROPIONASE-RELATED"/>
    <property type="match status" value="1"/>
</dbReference>
<dbReference type="SUPFAM" id="SSF51338">
    <property type="entry name" value="Composite domain of metallo-dependent hydrolases"/>
    <property type="match status" value="1"/>
</dbReference>
<dbReference type="KEGG" id="puv:PUV_09190"/>
<evidence type="ECO:0000256" key="4">
    <source>
        <dbReference type="ARBA" id="ARBA00022723"/>
    </source>
</evidence>
<keyword evidence="4" id="KW-0479">Metal-binding</keyword>
<proteinExistence type="predicted"/>
<dbReference type="GO" id="GO:0019556">
    <property type="term" value="P:L-histidine catabolic process to glutamate and formamide"/>
    <property type="evidence" value="ECO:0007669"/>
    <property type="project" value="UniProtKB-UniRule"/>
</dbReference>
<evidence type="ECO:0000256" key="3">
    <source>
        <dbReference type="ARBA" id="ARBA00022490"/>
    </source>
</evidence>
<gene>
    <name evidence="11" type="primary">hutI</name>
    <name evidence="11" type="ordered locus">PUV_09190</name>
</gene>
<dbReference type="SUPFAM" id="SSF51556">
    <property type="entry name" value="Metallo-dependent hydrolases"/>
    <property type="match status" value="1"/>
</dbReference>
<protein>
    <recommendedName>
        <fullName evidence="2 9">Imidazolonepropionase</fullName>
        <ecNumber evidence="2 9">3.5.2.7</ecNumber>
    </recommendedName>
</protein>
<dbReference type="GO" id="GO:0050480">
    <property type="term" value="F:imidazolonepropionase activity"/>
    <property type="evidence" value="ECO:0007669"/>
    <property type="project" value="UniProtKB-UniRule"/>
</dbReference>
<dbReference type="InterPro" id="IPR011059">
    <property type="entry name" value="Metal-dep_hydrolase_composite"/>
</dbReference>
<evidence type="ECO:0000313" key="12">
    <source>
        <dbReference type="Proteomes" id="UP000000495"/>
    </source>
</evidence>
<keyword evidence="6" id="KW-0369">Histidine metabolism</keyword>
<evidence type="ECO:0000256" key="6">
    <source>
        <dbReference type="ARBA" id="ARBA00022808"/>
    </source>
</evidence>
<dbReference type="EMBL" id="FR872580">
    <property type="protein sequence ID" value="CCB85869.1"/>
    <property type="molecule type" value="Genomic_DNA"/>
</dbReference>
<dbReference type="NCBIfam" id="TIGR01224">
    <property type="entry name" value="hutI"/>
    <property type="match status" value="1"/>
</dbReference>
<evidence type="ECO:0000313" key="11">
    <source>
        <dbReference type="EMBL" id="CCB85869.1"/>
    </source>
</evidence>
<keyword evidence="3" id="KW-0963">Cytoplasm</keyword>
<dbReference type="EC" id="3.5.2.7" evidence="2 9"/>
<evidence type="ECO:0000256" key="2">
    <source>
        <dbReference type="ARBA" id="ARBA00012864"/>
    </source>
</evidence>
<dbReference type="GO" id="GO:0046872">
    <property type="term" value="F:metal ion binding"/>
    <property type="evidence" value="ECO:0007669"/>
    <property type="project" value="UniProtKB-KW"/>
</dbReference>
<dbReference type="eggNOG" id="COG1228">
    <property type="taxonomic scope" value="Bacteria"/>
</dbReference>
<dbReference type="Gene3D" id="2.30.40.10">
    <property type="entry name" value="Urease, subunit C, domain 1"/>
    <property type="match status" value="1"/>
</dbReference>
<keyword evidence="5 11" id="KW-0378">Hydrolase</keyword>
<evidence type="ECO:0000256" key="1">
    <source>
        <dbReference type="ARBA" id="ARBA00005023"/>
    </source>
</evidence>
<evidence type="ECO:0000256" key="5">
    <source>
        <dbReference type="ARBA" id="ARBA00022801"/>
    </source>
</evidence>
<reference evidence="11 12" key="1">
    <citation type="journal article" date="2011" name="Mol. Biol. Evol.">
        <title>Unity in variety--the pan-genome of the Chlamydiae.</title>
        <authorList>
            <person name="Collingro A."/>
            <person name="Tischler P."/>
            <person name="Weinmaier T."/>
            <person name="Penz T."/>
            <person name="Heinz E."/>
            <person name="Brunham R.C."/>
            <person name="Read T.D."/>
            <person name="Bavoil P.M."/>
            <person name="Sachse K."/>
            <person name="Kahane S."/>
            <person name="Friedman M.G."/>
            <person name="Rattei T."/>
            <person name="Myers G.S."/>
            <person name="Horn M."/>
        </authorList>
    </citation>
    <scope>NUCLEOTIDE SEQUENCE [LARGE SCALE GENOMIC DNA]</scope>
    <source>
        <strain evidence="12">UV7</strain>
    </source>
</reference>
<sequence length="410" mass="44936">MVEEVILGPFKQLLTMEGMRSCGPLSDHELPIIQNAGIHIHQGYIQHVGPFDALRKKTIPIQEIEYSAVGLPGLIDAHTHLCWAGSRANEYALRLSGASYQSIAEKGGGILNTVRMTRQASLEELVSLMEKRCGSLLNQGVTTCEVKSGYGLTLEDELKILHAIQVTREKQKIDLIPTCLTAHTKPPEFDTNSLYLEYIATHLLPIVRAKKLANRIDIFVDKEAFSLKEARNYLQKAKEIGFQLTAHADQFSRGGSSLAAELGAVSADHLEASTAEDWEQLKNAKVIPVVLPGASLGLGIPYAPARRMLDQGLPVAIASDWNPGSAPMGYLLLQAAIMGATEKLTMAETFAAITFRAAKALRLEDRGILKPGFRADCVIYPCDDYREILYAQGALLPKMTLTAKQWKMDA</sequence>
<dbReference type="InterPro" id="IPR005920">
    <property type="entry name" value="HutI"/>
</dbReference>
<accession>F8KYD3</accession>
<keyword evidence="7" id="KW-0862">Zinc</keyword>
<dbReference type="OrthoDB" id="9776455at2"/>
<evidence type="ECO:0000259" key="10">
    <source>
        <dbReference type="Pfam" id="PF07969"/>
    </source>
</evidence>
<comment type="pathway">
    <text evidence="1">Amino-acid degradation.</text>
</comment>
<dbReference type="InterPro" id="IPR032466">
    <property type="entry name" value="Metal_Hydrolase"/>
</dbReference>
<dbReference type="HOGENOM" id="CLU_041647_0_1_0"/>
<evidence type="ECO:0000256" key="9">
    <source>
        <dbReference type="NCBIfam" id="TIGR01224"/>
    </source>
</evidence>
<evidence type="ECO:0000256" key="8">
    <source>
        <dbReference type="ARBA" id="ARBA00023004"/>
    </source>
</evidence>
<keyword evidence="12" id="KW-1185">Reference proteome</keyword>
<evidence type="ECO:0000256" key="7">
    <source>
        <dbReference type="ARBA" id="ARBA00022833"/>
    </source>
</evidence>
<dbReference type="RefSeq" id="WP_013924647.1">
    <property type="nucleotide sequence ID" value="NC_015702.1"/>
</dbReference>
<name>F8KYD3_PARAV</name>
<dbReference type="Pfam" id="PF07969">
    <property type="entry name" value="Amidohydro_3"/>
    <property type="match status" value="1"/>
</dbReference>
<dbReference type="PANTHER" id="PTHR42752">
    <property type="entry name" value="IMIDAZOLONEPROPIONASE"/>
    <property type="match status" value="1"/>
</dbReference>
<feature type="domain" description="Amidohydrolase 3" evidence="10">
    <location>
        <begin position="121"/>
        <end position="383"/>
    </location>
</feature>
<dbReference type="AlphaFoldDB" id="F8KYD3"/>
<dbReference type="STRING" id="765952.PUV_09190"/>